<dbReference type="FunFam" id="2.40.10.10:FF:000005">
    <property type="entry name" value="Serine protease 37"/>
    <property type="match status" value="1"/>
</dbReference>
<evidence type="ECO:0000256" key="11">
    <source>
        <dbReference type="SAM" id="SignalP"/>
    </source>
</evidence>
<organism evidence="13 14">
    <name type="scientific">Amphilophus citrinellus</name>
    <name type="common">Midas cichlid</name>
    <name type="synonym">Cichlasoma citrinellum</name>
    <dbReference type="NCBI Taxonomy" id="61819"/>
    <lineage>
        <taxon>Eukaryota</taxon>
        <taxon>Metazoa</taxon>
        <taxon>Chordata</taxon>
        <taxon>Craniata</taxon>
        <taxon>Vertebrata</taxon>
        <taxon>Euteleostomi</taxon>
        <taxon>Actinopterygii</taxon>
        <taxon>Neopterygii</taxon>
        <taxon>Teleostei</taxon>
        <taxon>Neoteleostei</taxon>
        <taxon>Acanthomorphata</taxon>
        <taxon>Ovalentaria</taxon>
        <taxon>Cichlomorphae</taxon>
        <taxon>Cichliformes</taxon>
        <taxon>Cichlidae</taxon>
        <taxon>New World cichlids</taxon>
        <taxon>Cichlasomatinae</taxon>
        <taxon>Heroini</taxon>
        <taxon>Amphilophus</taxon>
    </lineage>
</organism>
<dbReference type="InterPro" id="IPR018114">
    <property type="entry name" value="TRYPSIN_HIS"/>
</dbReference>
<name>A0A3Q0T5J8_AMPCI</name>
<dbReference type="OMA" id="QESAQEM"/>
<evidence type="ECO:0000259" key="12">
    <source>
        <dbReference type="PROSITE" id="PS50240"/>
    </source>
</evidence>
<evidence type="ECO:0000256" key="1">
    <source>
        <dbReference type="ARBA" id="ARBA00004239"/>
    </source>
</evidence>
<dbReference type="EC" id="3.4.21.4" evidence="9"/>
<dbReference type="PANTHER" id="PTHR24271:SF81">
    <property type="entry name" value="GRANZYME B"/>
    <property type="match status" value="1"/>
</dbReference>
<dbReference type="STRING" id="61819.ENSACIP00000031518"/>
<sequence length="235" mass="26061">MVTHLNLMVLVLVLTLQEPVHTGEIIGGHEVVAHSRPYMVLLERHMSNGQKKYCDGFLLNEEFVMTAAHCHAKFYRVFLGLHDYRKQNGVWRVNVYKKFQHKGFNETDFRNDIMLLKLSAEVKFNDKVKPVALADDDGSVPKSCVVPGWGTTEKGELSDVLLEVNVTLTDSEICAKENKYCSEGQTGPSTGDSGGPLVCEDGKAYGVVSASRPKPGGSTIYSYISLIKLVSFDLF</sequence>
<dbReference type="PRINTS" id="PR00722">
    <property type="entry name" value="CHYMOTRYPSIN"/>
</dbReference>
<dbReference type="GO" id="GO:0005576">
    <property type="term" value="C:extracellular region"/>
    <property type="evidence" value="ECO:0007669"/>
    <property type="project" value="UniProtKB-SubCell"/>
</dbReference>
<comment type="catalytic activity">
    <reaction evidence="8">
        <text>Preferential cleavage: Arg-|-Xaa, Lys-|-Xaa.</text>
        <dbReference type="EC" id="3.4.21.4"/>
    </reaction>
</comment>
<dbReference type="AlphaFoldDB" id="A0A3Q0T5J8"/>
<proteinExistence type="predicted"/>
<dbReference type="PROSITE" id="PS50240">
    <property type="entry name" value="TRYPSIN_DOM"/>
    <property type="match status" value="1"/>
</dbReference>
<evidence type="ECO:0000256" key="9">
    <source>
        <dbReference type="ARBA" id="ARBA00038868"/>
    </source>
</evidence>
<keyword evidence="4 10" id="KW-0378">Hydrolase</keyword>
<evidence type="ECO:0000256" key="6">
    <source>
        <dbReference type="ARBA" id="ARBA00023145"/>
    </source>
</evidence>
<dbReference type="InterPro" id="IPR033116">
    <property type="entry name" value="TRYPSIN_SER"/>
</dbReference>
<dbReference type="GO" id="GO:0004252">
    <property type="term" value="F:serine-type endopeptidase activity"/>
    <property type="evidence" value="ECO:0007669"/>
    <property type="project" value="UniProtKB-EC"/>
</dbReference>
<dbReference type="SUPFAM" id="SSF50494">
    <property type="entry name" value="Trypsin-like serine proteases"/>
    <property type="match status" value="1"/>
</dbReference>
<feature type="chain" id="PRO_5018623538" description="trypsin" evidence="11">
    <location>
        <begin position="23"/>
        <end position="235"/>
    </location>
</feature>
<feature type="domain" description="Peptidase S1" evidence="12">
    <location>
        <begin position="25"/>
        <end position="235"/>
    </location>
</feature>
<evidence type="ECO:0000256" key="2">
    <source>
        <dbReference type="ARBA" id="ARBA00022670"/>
    </source>
</evidence>
<dbReference type="PANTHER" id="PTHR24271">
    <property type="entry name" value="KALLIKREIN-RELATED"/>
    <property type="match status" value="1"/>
</dbReference>
<evidence type="ECO:0000256" key="10">
    <source>
        <dbReference type="RuleBase" id="RU363034"/>
    </source>
</evidence>
<reference evidence="13" key="1">
    <citation type="submission" date="2025-08" db="UniProtKB">
        <authorList>
            <consortium name="Ensembl"/>
        </authorList>
    </citation>
    <scope>IDENTIFICATION</scope>
</reference>
<dbReference type="GeneTree" id="ENSGT01030000234551"/>
<protein>
    <recommendedName>
        <fullName evidence="9">trypsin</fullName>
        <ecNumber evidence="9">3.4.21.4</ecNumber>
    </recommendedName>
</protein>
<dbReference type="Pfam" id="PF00089">
    <property type="entry name" value="Trypsin"/>
    <property type="match status" value="1"/>
</dbReference>
<dbReference type="InterPro" id="IPR043504">
    <property type="entry name" value="Peptidase_S1_PA_chymotrypsin"/>
</dbReference>
<dbReference type="PROSITE" id="PS00135">
    <property type="entry name" value="TRYPSIN_SER"/>
    <property type="match status" value="1"/>
</dbReference>
<evidence type="ECO:0000256" key="8">
    <source>
        <dbReference type="ARBA" id="ARBA00036320"/>
    </source>
</evidence>
<dbReference type="InterPro" id="IPR001314">
    <property type="entry name" value="Peptidase_S1A"/>
</dbReference>
<keyword evidence="6" id="KW-0865">Zymogen</keyword>
<dbReference type="GO" id="GO:0006508">
    <property type="term" value="P:proteolysis"/>
    <property type="evidence" value="ECO:0007669"/>
    <property type="project" value="UniProtKB-KW"/>
</dbReference>
<keyword evidence="3 11" id="KW-0732">Signal</keyword>
<evidence type="ECO:0000313" key="13">
    <source>
        <dbReference type="Ensembl" id="ENSACIP00000031518.1"/>
    </source>
</evidence>
<keyword evidence="2 10" id="KW-0645">Protease</keyword>
<dbReference type="Gene3D" id="2.40.10.10">
    <property type="entry name" value="Trypsin-like serine proteases"/>
    <property type="match status" value="2"/>
</dbReference>
<dbReference type="Proteomes" id="UP000261340">
    <property type="component" value="Unplaced"/>
</dbReference>
<dbReference type="InterPro" id="IPR009003">
    <property type="entry name" value="Peptidase_S1_PA"/>
</dbReference>
<accession>A0A3Q0T5J8</accession>
<dbReference type="SMART" id="SM00020">
    <property type="entry name" value="Tryp_SPc"/>
    <property type="match status" value="1"/>
</dbReference>
<dbReference type="InterPro" id="IPR001254">
    <property type="entry name" value="Trypsin_dom"/>
</dbReference>
<evidence type="ECO:0000313" key="14">
    <source>
        <dbReference type="Proteomes" id="UP000261340"/>
    </source>
</evidence>
<evidence type="ECO:0000256" key="3">
    <source>
        <dbReference type="ARBA" id="ARBA00022729"/>
    </source>
</evidence>
<comment type="subcellular location">
    <subcellularLocation>
        <location evidence="1">Secreted</location>
        <location evidence="1">Extracellular space</location>
    </subcellularLocation>
</comment>
<evidence type="ECO:0000256" key="5">
    <source>
        <dbReference type="ARBA" id="ARBA00022825"/>
    </source>
</evidence>
<evidence type="ECO:0000256" key="4">
    <source>
        <dbReference type="ARBA" id="ARBA00022801"/>
    </source>
</evidence>
<dbReference type="PROSITE" id="PS00134">
    <property type="entry name" value="TRYPSIN_HIS"/>
    <property type="match status" value="1"/>
</dbReference>
<keyword evidence="14" id="KW-1185">Reference proteome</keyword>
<keyword evidence="5 10" id="KW-0720">Serine protease</keyword>
<dbReference type="Ensembl" id="ENSACIT00000032345.1">
    <property type="protein sequence ID" value="ENSACIP00000031518.1"/>
    <property type="gene ID" value="ENSACIG00000024347.1"/>
</dbReference>
<dbReference type="CDD" id="cd00190">
    <property type="entry name" value="Tryp_SPc"/>
    <property type="match status" value="1"/>
</dbReference>
<reference evidence="13" key="2">
    <citation type="submission" date="2025-09" db="UniProtKB">
        <authorList>
            <consortium name="Ensembl"/>
        </authorList>
    </citation>
    <scope>IDENTIFICATION</scope>
</reference>
<feature type="signal peptide" evidence="11">
    <location>
        <begin position="1"/>
        <end position="22"/>
    </location>
</feature>
<evidence type="ECO:0000256" key="7">
    <source>
        <dbReference type="ARBA" id="ARBA00023157"/>
    </source>
</evidence>
<keyword evidence="7" id="KW-1015">Disulfide bond</keyword>